<accession>A0ACB9ZHU8</accession>
<dbReference type="Proteomes" id="UP001060085">
    <property type="component" value="Linkage Group LG08"/>
</dbReference>
<organism evidence="1 2">
    <name type="scientific">Catharanthus roseus</name>
    <name type="common">Madagascar periwinkle</name>
    <name type="synonym">Vinca rosea</name>
    <dbReference type="NCBI Taxonomy" id="4058"/>
    <lineage>
        <taxon>Eukaryota</taxon>
        <taxon>Viridiplantae</taxon>
        <taxon>Streptophyta</taxon>
        <taxon>Embryophyta</taxon>
        <taxon>Tracheophyta</taxon>
        <taxon>Spermatophyta</taxon>
        <taxon>Magnoliopsida</taxon>
        <taxon>eudicotyledons</taxon>
        <taxon>Gunneridae</taxon>
        <taxon>Pentapetalae</taxon>
        <taxon>asterids</taxon>
        <taxon>lamiids</taxon>
        <taxon>Gentianales</taxon>
        <taxon>Apocynaceae</taxon>
        <taxon>Rauvolfioideae</taxon>
        <taxon>Vinceae</taxon>
        <taxon>Catharanthinae</taxon>
        <taxon>Catharanthus</taxon>
    </lineage>
</organism>
<comment type="caution">
    <text evidence="1">The sequence shown here is derived from an EMBL/GenBank/DDBJ whole genome shotgun (WGS) entry which is preliminary data.</text>
</comment>
<evidence type="ECO:0000313" key="2">
    <source>
        <dbReference type="Proteomes" id="UP001060085"/>
    </source>
</evidence>
<dbReference type="EMBL" id="CM044708">
    <property type="protein sequence ID" value="KAI5647134.1"/>
    <property type="molecule type" value="Genomic_DNA"/>
</dbReference>
<sequence length="376" mass="41714">MDILKFIFFLSLFCSFISARCICPDTTCGDEGFSIRFPFRLEQQPQDCGYPGFDLRCNDQGKSILNLPFSGNFFVRDINYLTQEILLYDPNDCLPSRLSNLNLSSSPFRVTYYQNYTFFSCSSEFFSSKFTTIDCLSNSTISVLATSSVNLAKAMNMCTVIYTLPVPLSSRVQNAGWFSSDLKGDLLLTWNIPGCEECEANGGVCGYTANSTSKNISCFDRQSTGRSSKGLEILKILALAIVVPAVTCSLGIPCLLCCIDRRRWDWGANGGRETQNRATATATVTPQLSLVPEGLDNTTIESYKMVVLGESRRVPGPNDITCPICLTDYCPKDTVRCIPECQHCFHVDCIDEWLRMNGSCPICRNSPSPEGHHPHS</sequence>
<name>A0ACB9ZHU8_CATRO</name>
<reference evidence="2" key="1">
    <citation type="journal article" date="2023" name="Nat. Plants">
        <title>Single-cell RNA sequencing provides a high-resolution roadmap for understanding the multicellular compartmentation of specialized metabolism.</title>
        <authorList>
            <person name="Sun S."/>
            <person name="Shen X."/>
            <person name="Li Y."/>
            <person name="Li Y."/>
            <person name="Wang S."/>
            <person name="Li R."/>
            <person name="Zhang H."/>
            <person name="Shen G."/>
            <person name="Guo B."/>
            <person name="Wei J."/>
            <person name="Xu J."/>
            <person name="St-Pierre B."/>
            <person name="Chen S."/>
            <person name="Sun C."/>
        </authorList>
    </citation>
    <scope>NUCLEOTIDE SEQUENCE [LARGE SCALE GENOMIC DNA]</scope>
</reference>
<evidence type="ECO:0000313" key="1">
    <source>
        <dbReference type="EMBL" id="KAI5647134.1"/>
    </source>
</evidence>
<gene>
    <name evidence="1" type="ORF">M9H77_33139</name>
</gene>
<keyword evidence="2" id="KW-1185">Reference proteome</keyword>
<protein>
    <submittedName>
        <fullName evidence="1">Uncharacterized protein</fullName>
    </submittedName>
</protein>
<proteinExistence type="predicted"/>